<evidence type="ECO:0000256" key="5">
    <source>
        <dbReference type="ARBA" id="ARBA00023221"/>
    </source>
</evidence>
<dbReference type="Pfam" id="PF13561">
    <property type="entry name" value="adh_short_C2"/>
    <property type="match status" value="1"/>
</dbReference>
<organism evidence="7 8">
    <name type="scientific">Nocardioides vastitatis</name>
    <dbReference type="NCBI Taxonomy" id="2568655"/>
    <lineage>
        <taxon>Bacteria</taxon>
        <taxon>Bacillati</taxon>
        <taxon>Actinomycetota</taxon>
        <taxon>Actinomycetes</taxon>
        <taxon>Propionibacteriales</taxon>
        <taxon>Nocardioidaceae</taxon>
        <taxon>Nocardioides</taxon>
    </lineage>
</organism>
<dbReference type="SUPFAM" id="SSF51735">
    <property type="entry name" value="NAD(P)-binding Rossmann-fold domains"/>
    <property type="match status" value="1"/>
</dbReference>
<feature type="region of interest" description="Disordered" evidence="6">
    <location>
        <begin position="254"/>
        <end position="277"/>
    </location>
</feature>
<keyword evidence="2 7" id="KW-0560">Oxidoreductase</keyword>
<dbReference type="InterPro" id="IPR036291">
    <property type="entry name" value="NAD(P)-bd_dom_sf"/>
</dbReference>
<accession>A0ABW0ZJM1</accession>
<evidence type="ECO:0000256" key="6">
    <source>
        <dbReference type="SAM" id="MobiDB-lite"/>
    </source>
</evidence>
<dbReference type="Proteomes" id="UP001596072">
    <property type="component" value="Unassembled WGS sequence"/>
</dbReference>
<keyword evidence="3" id="KW-0520">NAD</keyword>
<dbReference type="PRINTS" id="PR00081">
    <property type="entry name" value="GDHRDH"/>
</dbReference>
<evidence type="ECO:0000256" key="2">
    <source>
        <dbReference type="ARBA" id="ARBA00023002"/>
    </source>
</evidence>
<gene>
    <name evidence="7" type="ORF">ACFPQB_20030</name>
</gene>
<keyword evidence="5" id="KW-0753">Steroid metabolism</keyword>
<reference evidence="8" key="1">
    <citation type="journal article" date="2019" name="Int. J. Syst. Evol. Microbiol.">
        <title>The Global Catalogue of Microorganisms (GCM) 10K type strain sequencing project: providing services to taxonomists for standard genome sequencing and annotation.</title>
        <authorList>
            <consortium name="The Broad Institute Genomics Platform"/>
            <consortium name="The Broad Institute Genome Sequencing Center for Infectious Disease"/>
            <person name="Wu L."/>
            <person name="Ma J."/>
        </authorList>
    </citation>
    <scope>NUCLEOTIDE SEQUENCE [LARGE SCALE GENOMIC DNA]</scope>
    <source>
        <strain evidence="8">YIM 94188</strain>
    </source>
</reference>
<dbReference type="PANTHER" id="PTHR43180:SF28">
    <property type="entry name" value="NAD(P)-BINDING ROSSMANN-FOLD SUPERFAMILY PROTEIN"/>
    <property type="match status" value="1"/>
</dbReference>
<evidence type="ECO:0000313" key="8">
    <source>
        <dbReference type="Proteomes" id="UP001596072"/>
    </source>
</evidence>
<keyword evidence="8" id="KW-1185">Reference proteome</keyword>
<dbReference type="PANTHER" id="PTHR43180">
    <property type="entry name" value="3-OXOACYL-(ACYL-CARRIER-PROTEIN) REDUCTASE (AFU_ORTHOLOGUE AFUA_6G11210)"/>
    <property type="match status" value="1"/>
</dbReference>
<evidence type="ECO:0000256" key="4">
    <source>
        <dbReference type="ARBA" id="ARBA00023098"/>
    </source>
</evidence>
<sequence>MTGRLSGRVAVVTGGASGIGAATVRRFVDEGAKVVIADVQVDAGEILVKELGDSAIFVRCDVTREEDVAGVVDTAVSAFGGLDVFYANAGVMGALGPIAGTRTDDADTTIAVNLRGVLLSMKHAARVMQSQGRGVILATSSPAATVGGVGAHTYSATKAGIIGLVQSVAAELRPAGVRVNAIVPGAIVTAMTADILTGDAGNTAGAHDILVGAEKMPRPGRPEDVAAAAAFLASDDASFVTGSTFHVDGGYTHAPGDSPFASGEPVGMFEAGRRSNG</sequence>
<comment type="caution">
    <text evidence="7">The sequence shown here is derived from an EMBL/GenBank/DDBJ whole genome shotgun (WGS) entry which is preliminary data.</text>
</comment>
<dbReference type="PRINTS" id="PR00080">
    <property type="entry name" value="SDRFAMILY"/>
</dbReference>
<dbReference type="InterPro" id="IPR002347">
    <property type="entry name" value="SDR_fam"/>
</dbReference>
<evidence type="ECO:0000313" key="7">
    <source>
        <dbReference type="EMBL" id="MFC5731211.1"/>
    </source>
</evidence>
<proteinExistence type="inferred from homology"/>
<dbReference type="EMBL" id="JBHSNS010000013">
    <property type="protein sequence ID" value="MFC5731211.1"/>
    <property type="molecule type" value="Genomic_DNA"/>
</dbReference>
<evidence type="ECO:0000256" key="1">
    <source>
        <dbReference type="ARBA" id="ARBA00006484"/>
    </source>
</evidence>
<comment type="similarity">
    <text evidence="1">Belongs to the short-chain dehydrogenases/reductases (SDR) family.</text>
</comment>
<keyword evidence="4" id="KW-0443">Lipid metabolism</keyword>
<evidence type="ECO:0000256" key="3">
    <source>
        <dbReference type="ARBA" id="ARBA00023027"/>
    </source>
</evidence>
<dbReference type="PROSITE" id="PS00061">
    <property type="entry name" value="ADH_SHORT"/>
    <property type="match status" value="1"/>
</dbReference>
<dbReference type="GO" id="GO:0016491">
    <property type="term" value="F:oxidoreductase activity"/>
    <property type="evidence" value="ECO:0007669"/>
    <property type="project" value="UniProtKB-KW"/>
</dbReference>
<dbReference type="Gene3D" id="3.40.50.720">
    <property type="entry name" value="NAD(P)-binding Rossmann-like Domain"/>
    <property type="match status" value="1"/>
</dbReference>
<name>A0ABW0ZJM1_9ACTN</name>
<protein>
    <submittedName>
        <fullName evidence="7">SDR family NAD(P)-dependent oxidoreductase</fullName>
        <ecNumber evidence="7">1.1.1.-</ecNumber>
    </submittedName>
</protein>
<dbReference type="InterPro" id="IPR020904">
    <property type="entry name" value="Sc_DH/Rdtase_CS"/>
</dbReference>
<dbReference type="EC" id="1.1.1.-" evidence="7"/>
<dbReference type="NCBIfam" id="NF005559">
    <property type="entry name" value="PRK07231.1"/>
    <property type="match status" value="1"/>
</dbReference>
<dbReference type="RefSeq" id="WP_136435347.1">
    <property type="nucleotide sequence ID" value="NZ_JBHSNS010000013.1"/>
</dbReference>